<proteinExistence type="predicted"/>
<evidence type="ECO:0000313" key="5">
    <source>
        <dbReference type="Proteomes" id="UP000823614"/>
    </source>
</evidence>
<sequence>MLEDSYLNLERYVYENGVIKDDRTGTGTKSIFGYQMRFNLAEGFPLLTTKKIP</sequence>
<feature type="non-terminal residue" evidence="4">
    <location>
        <position position="53"/>
    </location>
</feature>
<keyword evidence="1" id="KW-0489">Methyltransferase</keyword>
<feature type="domain" description="Thymidylate synthase/dCMP hydroxymethylase" evidence="3">
    <location>
        <begin position="5"/>
        <end position="52"/>
    </location>
</feature>
<dbReference type="InterPro" id="IPR023451">
    <property type="entry name" value="Thymidate_synth/dCMP_Mease_dom"/>
</dbReference>
<evidence type="ECO:0000259" key="3">
    <source>
        <dbReference type="Pfam" id="PF00303"/>
    </source>
</evidence>
<dbReference type="Proteomes" id="UP000823614">
    <property type="component" value="Unassembled WGS sequence"/>
</dbReference>
<protein>
    <submittedName>
        <fullName evidence="4">Thymidylate synthase</fullName>
    </submittedName>
</protein>
<reference evidence="4" key="1">
    <citation type="submission" date="2020-10" db="EMBL/GenBank/DDBJ databases">
        <authorList>
            <person name="Gilroy R."/>
        </authorList>
    </citation>
    <scope>NUCLEOTIDE SEQUENCE</scope>
    <source>
        <strain evidence="4">C6-149</strain>
    </source>
</reference>
<dbReference type="SUPFAM" id="SSF55831">
    <property type="entry name" value="Thymidylate synthase/dCMP hydroxymethylase"/>
    <property type="match status" value="1"/>
</dbReference>
<dbReference type="AlphaFoldDB" id="A0A9D9E630"/>
<reference evidence="4" key="2">
    <citation type="journal article" date="2021" name="PeerJ">
        <title>Extensive microbial diversity within the chicken gut microbiome revealed by metagenomics and culture.</title>
        <authorList>
            <person name="Gilroy R."/>
            <person name="Ravi A."/>
            <person name="Getino M."/>
            <person name="Pursley I."/>
            <person name="Horton D.L."/>
            <person name="Alikhan N.F."/>
            <person name="Baker D."/>
            <person name="Gharbi K."/>
            <person name="Hall N."/>
            <person name="Watson M."/>
            <person name="Adriaenssens E.M."/>
            <person name="Foster-Nyarko E."/>
            <person name="Jarju S."/>
            <person name="Secka A."/>
            <person name="Antonio M."/>
            <person name="Oren A."/>
            <person name="Chaudhuri R.R."/>
            <person name="La Ragione R."/>
            <person name="Hildebrand F."/>
            <person name="Pallen M.J."/>
        </authorList>
    </citation>
    <scope>NUCLEOTIDE SEQUENCE</scope>
    <source>
        <strain evidence="4">C6-149</strain>
    </source>
</reference>
<dbReference type="GO" id="GO:0004799">
    <property type="term" value="F:thymidylate synthase activity"/>
    <property type="evidence" value="ECO:0007669"/>
    <property type="project" value="TreeGrafter"/>
</dbReference>
<organism evidence="4 5">
    <name type="scientific">Candidatus Gallilactobacillus intestinavium</name>
    <dbReference type="NCBI Taxonomy" id="2840838"/>
    <lineage>
        <taxon>Bacteria</taxon>
        <taxon>Bacillati</taxon>
        <taxon>Bacillota</taxon>
        <taxon>Bacilli</taxon>
        <taxon>Lactobacillales</taxon>
        <taxon>Lactobacillaceae</taxon>
        <taxon>Lactobacillaceae incertae sedis</taxon>
        <taxon>Candidatus Gallilactobacillus</taxon>
    </lineage>
</organism>
<dbReference type="EMBL" id="JADIMP010000089">
    <property type="protein sequence ID" value="MBO8441861.1"/>
    <property type="molecule type" value="Genomic_DNA"/>
</dbReference>
<evidence type="ECO:0000256" key="2">
    <source>
        <dbReference type="ARBA" id="ARBA00022679"/>
    </source>
</evidence>
<dbReference type="GO" id="GO:0006231">
    <property type="term" value="P:dTMP biosynthetic process"/>
    <property type="evidence" value="ECO:0007669"/>
    <property type="project" value="TreeGrafter"/>
</dbReference>
<name>A0A9D9E630_9LACO</name>
<accession>A0A9D9E630</accession>
<comment type="caution">
    <text evidence="4">The sequence shown here is derived from an EMBL/GenBank/DDBJ whole genome shotgun (WGS) entry which is preliminary data.</text>
</comment>
<dbReference type="PANTHER" id="PTHR11548:SF1">
    <property type="entry name" value="THYMIDYLATE SYNTHASE 1"/>
    <property type="match status" value="1"/>
</dbReference>
<gene>
    <name evidence="4" type="ORF">IAA89_05475</name>
</gene>
<dbReference type="Pfam" id="PF00303">
    <property type="entry name" value="Thymidylat_synt"/>
    <property type="match status" value="1"/>
</dbReference>
<dbReference type="Gene3D" id="3.30.572.10">
    <property type="entry name" value="Thymidylate synthase/dCMP hydroxymethylase domain"/>
    <property type="match status" value="1"/>
</dbReference>
<evidence type="ECO:0000313" key="4">
    <source>
        <dbReference type="EMBL" id="MBO8441861.1"/>
    </source>
</evidence>
<evidence type="ECO:0000256" key="1">
    <source>
        <dbReference type="ARBA" id="ARBA00022603"/>
    </source>
</evidence>
<dbReference type="GO" id="GO:0032259">
    <property type="term" value="P:methylation"/>
    <property type="evidence" value="ECO:0007669"/>
    <property type="project" value="UniProtKB-KW"/>
</dbReference>
<dbReference type="PANTHER" id="PTHR11548">
    <property type="entry name" value="THYMIDYLATE SYNTHASE 1"/>
    <property type="match status" value="1"/>
</dbReference>
<dbReference type="InterPro" id="IPR045097">
    <property type="entry name" value="Thymidate_synth/dCMP_Mease"/>
</dbReference>
<dbReference type="GO" id="GO:0005829">
    <property type="term" value="C:cytosol"/>
    <property type="evidence" value="ECO:0007669"/>
    <property type="project" value="TreeGrafter"/>
</dbReference>
<dbReference type="InterPro" id="IPR036926">
    <property type="entry name" value="Thymidate_synth/dCMP_Mease_sf"/>
</dbReference>
<keyword evidence="2" id="KW-0808">Transferase</keyword>